<dbReference type="Proteomes" id="UP000030401">
    <property type="component" value="Unassembled WGS sequence"/>
</dbReference>
<accession>A0A0A5G249</accession>
<keyword evidence="2" id="KW-1185">Reference proteome</keyword>
<dbReference type="eggNOG" id="ENOG5032FY6">
    <property type="taxonomic scope" value="Bacteria"/>
</dbReference>
<name>A0A0A5G249_9BACI</name>
<dbReference type="EMBL" id="AVPG01000025">
    <property type="protein sequence ID" value="KGX85218.1"/>
    <property type="molecule type" value="Genomic_DNA"/>
</dbReference>
<organism evidence="1 2">
    <name type="scientific">Pontibacillus litoralis JSM 072002</name>
    <dbReference type="NCBI Taxonomy" id="1385512"/>
    <lineage>
        <taxon>Bacteria</taxon>
        <taxon>Bacillati</taxon>
        <taxon>Bacillota</taxon>
        <taxon>Bacilli</taxon>
        <taxon>Bacillales</taxon>
        <taxon>Bacillaceae</taxon>
        <taxon>Pontibacillus</taxon>
    </lineage>
</organism>
<dbReference type="RefSeq" id="WP_036835711.1">
    <property type="nucleotide sequence ID" value="NZ_AVPG01000025.1"/>
</dbReference>
<proteinExistence type="predicted"/>
<gene>
    <name evidence="1" type="ORF">N784_09990</name>
</gene>
<sequence>MNGEGQSVVKKRKVRSDKKRDVKPTIAVELKDCIYRLSYITNTPVKDVAEVICEKGIKSRKVIDYLSSFFRRDYNYMSTVSTVYIGDPSLESLQGKYQSGKNERITIRFSQVTYDEIKCLAAALDVTPSKATALLLDASVRNTNLLNAYVKLYLNENVDKRRMKELKQVLQYVNKNNPYNDDISWFTLLSFLLEEVKESTADVKEAIHTWMEKYK</sequence>
<evidence type="ECO:0000313" key="1">
    <source>
        <dbReference type="EMBL" id="KGX85218.1"/>
    </source>
</evidence>
<protein>
    <submittedName>
        <fullName evidence="1">Uncharacterized protein</fullName>
    </submittedName>
</protein>
<reference evidence="1 2" key="1">
    <citation type="submission" date="2013-08" db="EMBL/GenBank/DDBJ databases">
        <authorList>
            <person name="Huang J."/>
            <person name="Wang G."/>
        </authorList>
    </citation>
    <scope>NUCLEOTIDE SEQUENCE [LARGE SCALE GENOMIC DNA]</scope>
    <source>
        <strain evidence="1 2">JSM 072002</strain>
    </source>
</reference>
<comment type="caution">
    <text evidence="1">The sequence shown here is derived from an EMBL/GenBank/DDBJ whole genome shotgun (WGS) entry which is preliminary data.</text>
</comment>
<dbReference type="OrthoDB" id="2437863at2"/>
<dbReference type="AlphaFoldDB" id="A0A0A5G249"/>
<evidence type="ECO:0000313" key="2">
    <source>
        <dbReference type="Proteomes" id="UP000030401"/>
    </source>
</evidence>